<evidence type="ECO:0000313" key="3">
    <source>
        <dbReference type="Proteomes" id="UP000243217"/>
    </source>
</evidence>
<evidence type="ECO:0000256" key="1">
    <source>
        <dbReference type="SAM" id="MobiDB-lite"/>
    </source>
</evidence>
<dbReference type="EMBL" id="JNBS01002592">
    <property type="protein sequence ID" value="OQR90109.1"/>
    <property type="molecule type" value="Genomic_DNA"/>
</dbReference>
<proteinExistence type="predicted"/>
<evidence type="ECO:0000313" key="2">
    <source>
        <dbReference type="EMBL" id="OQR90109.1"/>
    </source>
</evidence>
<feature type="region of interest" description="Disordered" evidence="1">
    <location>
        <begin position="151"/>
        <end position="202"/>
    </location>
</feature>
<feature type="compositionally biased region" description="Basic and acidic residues" evidence="1">
    <location>
        <begin position="118"/>
        <end position="132"/>
    </location>
</feature>
<sequence length="202" mass="23852">MEERVARAMERCKAPPAFSDEEVAEQLRREALLRRERVKEHGVLAYGLPVVPSQNINKGFLLNTIKSVDSHNKRQEIDECWRKRELEHRVDDRSPSRHRSYRRSRSRSRERRRYSPSPKKESPKAKQDDERAFWAQRKAARTSAIIAELNDRACSIENAPNYDSESSSYEDIHAIKVDEEKESKKKKKEKKAKKHKKKKDKK</sequence>
<feature type="compositionally biased region" description="Basic residues" evidence="1">
    <location>
        <begin position="96"/>
        <end position="114"/>
    </location>
</feature>
<dbReference type="STRING" id="74557.A0A1V9YWC6"/>
<feature type="compositionally biased region" description="Basic and acidic residues" evidence="1">
    <location>
        <begin position="170"/>
        <end position="183"/>
    </location>
</feature>
<gene>
    <name evidence="2" type="ORF">THRCLA_09433</name>
</gene>
<dbReference type="OrthoDB" id="76965at2759"/>
<dbReference type="AlphaFoldDB" id="A0A1V9YWC6"/>
<reference evidence="2 3" key="1">
    <citation type="journal article" date="2014" name="Genome Biol. Evol.">
        <title>The secreted proteins of Achlya hypogyna and Thraustotheca clavata identify the ancestral oomycete secretome and reveal gene acquisitions by horizontal gene transfer.</title>
        <authorList>
            <person name="Misner I."/>
            <person name="Blouin N."/>
            <person name="Leonard G."/>
            <person name="Richards T.A."/>
            <person name="Lane C.E."/>
        </authorList>
    </citation>
    <scope>NUCLEOTIDE SEQUENCE [LARGE SCALE GENOMIC DNA]</scope>
    <source>
        <strain evidence="2 3">ATCC 34112</strain>
    </source>
</reference>
<comment type="caution">
    <text evidence="2">The sequence shown here is derived from an EMBL/GenBank/DDBJ whole genome shotgun (WGS) entry which is preliminary data.</text>
</comment>
<protein>
    <submittedName>
        <fullName evidence="2">Uncharacterized protein</fullName>
    </submittedName>
</protein>
<name>A0A1V9YWC6_9STRA</name>
<dbReference type="Proteomes" id="UP000243217">
    <property type="component" value="Unassembled WGS sequence"/>
</dbReference>
<feature type="region of interest" description="Disordered" evidence="1">
    <location>
        <begin position="88"/>
        <end position="137"/>
    </location>
</feature>
<accession>A0A1V9YWC6</accession>
<feature type="compositionally biased region" description="Basic residues" evidence="1">
    <location>
        <begin position="184"/>
        <end position="202"/>
    </location>
</feature>
<organism evidence="2 3">
    <name type="scientific">Thraustotheca clavata</name>
    <dbReference type="NCBI Taxonomy" id="74557"/>
    <lineage>
        <taxon>Eukaryota</taxon>
        <taxon>Sar</taxon>
        <taxon>Stramenopiles</taxon>
        <taxon>Oomycota</taxon>
        <taxon>Saprolegniomycetes</taxon>
        <taxon>Saprolegniales</taxon>
        <taxon>Achlyaceae</taxon>
        <taxon>Thraustotheca</taxon>
    </lineage>
</organism>
<keyword evidence="3" id="KW-1185">Reference proteome</keyword>